<keyword evidence="7" id="KW-1185">Reference proteome</keyword>
<dbReference type="SUPFAM" id="SSF56104">
    <property type="entry name" value="SAICAR synthase-like"/>
    <property type="match status" value="1"/>
</dbReference>
<dbReference type="STRING" id="2316362.A0A4Q2DP43"/>
<organism evidence="6 7">
    <name type="scientific">Candolleomyces aberdarensis</name>
    <dbReference type="NCBI Taxonomy" id="2316362"/>
    <lineage>
        <taxon>Eukaryota</taxon>
        <taxon>Fungi</taxon>
        <taxon>Dikarya</taxon>
        <taxon>Basidiomycota</taxon>
        <taxon>Agaricomycotina</taxon>
        <taxon>Agaricomycetes</taxon>
        <taxon>Agaricomycetidae</taxon>
        <taxon>Agaricales</taxon>
        <taxon>Agaricineae</taxon>
        <taxon>Psathyrellaceae</taxon>
        <taxon>Candolleomyces</taxon>
    </lineage>
</organism>
<dbReference type="AlphaFoldDB" id="A0A4Q2DP43"/>
<feature type="region of interest" description="Disordered" evidence="5">
    <location>
        <begin position="519"/>
        <end position="568"/>
    </location>
</feature>
<feature type="region of interest" description="Disordered" evidence="5">
    <location>
        <begin position="615"/>
        <end position="696"/>
    </location>
</feature>
<dbReference type="Proteomes" id="UP000290288">
    <property type="component" value="Unassembled WGS sequence"/>
</dbReference>
<dbReference type="PANTHER" id="PTHR12400">
    <property type="entry name" value="INOSITOL POLYPHOSPHATE KINASE"/>
    <property type="match status" value="1"/>
</dbReference>
<feature type="compositionally biased region" description="Basic and acidic residues" evidence="5">
    <location>
        <begin position="161"/>
        <end position="170"/>
    </location>
</feature>
<feature type="compositionally biased region" description="Polar residues" evidence="5">
    <location>
        <begin position="75"/>
        <end position="94"/>
    </location>
</feature>
<feature type="compositionally biased region" description="Acidic residues" evidence="5">
    <location>
        <begin position="755"/>
        <end position="768"/>
    </location>
</feature>
<feature type="compositionally biased region" description="Polar residues" evidence="5">
    <location>
        <begin position="796"/>
        <end position="807"/>
    </location>
</feature>
<dbReference type="OrthoDB" id="2573163at2759"/>
<dbReference type="PANTHER" id="PTHR12400:SF21">
    <property type="entry name" value="KINASE"/>
    <property type="match status" value="1"/>
</dbReference>
<feature type="region of interest" description="Disordered" evidence="5">
    <location>
        <begin position="15"/>
        <end position="405"/>
    </location>
</feature>
<feature type="compositionally biased region" description="Polar residues" evidence="5">
    <location>
        <begin position="535"/>
        <end position="553"/>
    </location>
</feature>
<gene>
    <name evidence="6" type="ORF">EST38_g4676</name>
</gene>
<evidence type="ECO:0000256" key="1">
    <source>
        <dbReference type="ARBA" id="ARBA00007374"/>
    </source>
</evidence>
<feature type="compositionally biased region" description="Low complexity" evidence="5">
    <location>
        <begin position="372"/>
        <end position="384"/>
    </location>
</feature>
<dbReference type="EC" id="2.7.-.-" evidence="4"/>
<dbReference type="GO" id="GO:0005737">
    <property type="term" value="C:cytoplasm"/>
    <property type="evidence" value="ECO:0007669"/>
    <property type="project" value="TreeGrafter"/>
</dbReference>
<evidence type="ECO:0000256" key="2">
    <source>
        <dbReference type="ARBA" id="ARBA00022679"/>
    </source>
</evidence>
<dbReference type="Pfam" id="PF03770">
    <property type="entry name" value="IPK"/>
    <property type="match status" value="1"/>
</dbReference>
<accession>A0A4Q2DP43</accession>
<evidence type="ECO:0000256" key="5">
    <source>
        <dbReference type="SAM" id="MobiDB-lite"/>
    </source>
</evidence>
<evidence type="ECO:0000313" key="7">
    <source>
        <dbReference type="Proteomes" id="UP000290288"/>
    </source>
</evidence>
<dbReference type="GO" id="GO:0000824">
    <property type="term" value="F:inositol-1,4,5,6-tetrakisphosphate 3-kinase activity"/>
    <property type="evidence" value="ECO:0007669"/>
    <property type="project" value="TreeGrafter"/>
</dbReference>
<evidence type="ECO:0000256" key="4">
    <source>
        <dbReference type="RuleBase" id="RU363090"/>
    </source>
</evidence>
<feature type="compositionally biased region" description="Basic and acidic residues" evidence="5">
    <location>
        <begin position="814"/>
        <end position="825"/>
    </location>
</feature>
<dbReference type="EMBL" id="SDEE01000118">
    <property type="protein sequence ID" value="RXW21186.1"/>
    <property type="molecule type" value="Genomic_DNA"/>
</dbReference>
<dbReference type="GO" id="GO:0008440">
    <property type="term" value="F:inositol-1,4,5-trisphosphate 3-kinase activity"/>
    <property type="evidence" value="ECO:0007669"/>
    <property type="project" value="TreeGrafter"/>
</dbReference>
<dbReference type="InterPro" id="IPR038286">
    <property type="entry name" value="IPK_sf"/>
</dbReference>
<feature type="compositionally biased region" description="Low complexity" evidence="5">
    <location>
        <begin position="305"/>
        <end position="315"/>
    </location>
</feature>
<dbReference type="GO" id="GO:0032958">
    <property type="term" value="P:inositol phosphate biosynthetic process"/>
    <property type="evidence" value="ECO:0007669"/>
    <property type="project" value="InterPro"/>
</dbReference>
<dbReference type="InterPro" id="IPR005522">
    <property type="entry name" value="IPK"/>
</dbReference>
<proteinExistence type="inferred from homology"/>
<feature type="compositionally biased region" description="Polar residues" evidence="5">
    <location>
        <begin position="657"/>
        <end position="672"/>
    </location>
</feature>
<feature type="compositionally biased region" description="Low complexity" evidence="5">
    <location>
        <begin position="121"/>
        <end position="135"/>
    </location>
</feature>
<comment type="similarity">
    <text evidence="1 4">Belongs to the inositol phosphokinase (IPK) family.</text>
</comment>
<dbReference type="GO" id="GO:0005634">
    <property type="term" value="C:nucleus"/>
    <property type="evidence" value="ECO:0007669"/>
    <property type="project" value="TreeGrafter"/>
</dbReference>
<feature type="region of interest" description="Disordered" evidence="5">
    <location>
        <begin position="1054"/>
        <end position="1077"/>
    </location>
</feature>
<feature type="region of interest" description="Disordered" evidence="5">
    <location>
        <begin position="742"/>
        <end position="876"/>
    </location>
</feature>
<feature type="compositionally biased region" description="Basic and acidic residues" evidence="5">
    <location>
        <begin position="520"/>
        <end position="534"/>
    </location>
</feature>
<comment type="caution">
    <text evidence="6">The sequence shown here is derived from an EMBL/GenBank/DDBJ whole genome shotgun (WGS) entry which is preliminary data.</text>
</comment>
<evidence type="ECO:0000313" key="6">
    <source>
        <dbReference type="EMBL" id="RXW21186.1"/>
    </source>
</evidence>
<keyword evidence="2 4" id="KW-0808">Transferase</keyword>
<feature type="compositionally biased region" description="Basic and acidic residues" evidence="5">
    <location>
        <begin position="674"/>
        <end position="696"/>
    </location>
</feature>
<sequence length="1229" mass="136791">MGPNPEQCYAQAHYHFPLSPPSSGNVTADCSPRIPTLEAEDPEIVEKLYASTSSYLKSHSLAPLRSDPRRRTDSQTDSEGYSTDRTSGPSFSSKRISRANPKSLTLPVSVKPVGPKPVRPPSRASSSSSSETSSSNEALDEHADPSPPSGMGRKVAATLELFKETVHPEDVSQVEPSRPESSRRSQPFGEVDDAEPQFEFVKRSDWPDRETAAARREQSMAGYERSRGRDSHGVGDDKGKEWPTSSHTSSFHDLPQWRLDSANLVRGRRRERATDDDANGSDAEPYVSFRRANSFVFPPSPSPSRSPSNRLSKLPDLNDDHDYHMPPSVPFPERTESPSSFLSFEGFQERPSSPPQSASPWTTDDESLYDDSASVASVSTTSTSFYYPHHSGGPDTPSIKPRRPLLDSDEQQTHLPFVHSDDEEFRNDAGPSRLRRRTSSIVTNPSEDHLPHIPLRPFRNQVGGHSAIYKFTKQAVCKPLVSRENLFYEAVEREVPPLLDFIPRYLGVMLVSYRRVAKPARTDRRALSPNDRELSQSPSSSPNIETLTPTTPLVSPDADHPEDSVSDTELPEVLLDRNRHIVPQWLLHGKRNRSLSYSNMKRSAVARRQLGDTHLCRGTASTPDLATMPDLSATSSAGPSPLACFSTLATGGEAPTPVNSPSQATQPFSTSLGERPKADRFDHSPNSDDEGLRRPELQPFRSEGVLSVPGSPGFGGTGSTVVNKKLKDQIFNSFLRRLHRSRRRRSGPCSQFNEEGGDVADVECEEEPSTSFDSARPSRLLFRQTGEHRGQAHSVACQTSVRHSPNKSVLGKGKGREVTHVRGDDGQDMGIFDIDLDPVEEGKAANSWDRTSSGPLPPPPRIRTPSSSTASHPLTTSSFPQAIHEAGAAEPEITRQNHFILMEDLTGRLKHPCVMDVKMGTRQYGMDATPAKKKSQRKKCERTTSRPLGVRICGMQTWNNVTQSYVTQDKYHGREVRADEFDSVLESFLFDGERLLVHQIPVLLQKLYALARIINRLKGFRFYGCSLLLIYDGDRESQEAFRASVLEQPWTSSKRGESLERRGESQARTSDKPALRRSHSEDLLFGPVARRQGRRKKRGEINVRIVDFAHTTTGRDWLSYPTGSERKASCDELASSKGYHSELDPETGLIYARFPPHYPDLPDRGFLFGLKNLTESLEEIWNHERIRRIKAARDDPSFPQVQLGPLPTDGKEIFDEIFNGDIDSGYISN</sequence>
<name>A0A4Q2DP43_9AGAR</name>
<protein>
    <recommendedName>
        <fullName evidence="4">Kinase</fullName>
        <ecNumber evidence="4">2.7.-.-</ecNumber>
    </recommendedName>
</protein>
<evidence type="ECO:0000256" key="3">
    <source>
        <dbReference type="ARBA" id="ARBA00022777"/>
    </source>
</evidence>
<keyword evidence="3 4" id="KW-0418">Kinase</keyword>
<dbReference type="GO" id="GO:0046854">
    <property type="term" value="P:phosphatidylinositol phosphate biosynthetic process"/>
    <property type="evidence" value="ECO:0007669"/>
    <property type="project" value="TreeGrafter"/>
</dbReference>
<dbReference type="Gene3D" id="3.30.470.160">
    <property type="entry name" value="Inositol polyphosphate kinase"/>
    <property type="match status" value="1"/>
</dbReference>
<feature type="compositionally biased region" description="Basic and acidic residues" evidence="5">
    <location>
        <begin position="200"/>
        <end position="241"/>
    </location>
</feature>
<reference evidence="6 7" key="1">
    <citation type="submission" date="2019-01" db="EMBL/GenBank/DDBJ databases">
        <title>Draft genome sequence of Psathyrella aberdarensis IHI B618.</title>
        <authorList>
            <person name="Buettner E."/>
            <person name="Kellner H."/>
        </authorList>
    </citation>
    <scope>NUCLEOTIDE SEQUENCE [LARGE SCALE GENOMIC DNA]</scope>
    <source>
        <strain evidence="6 7">IHI B618</strain>
    </source>
</reference>